<dbReference type="HAMAP" id="MF_00366">
    <property type="entry name" value="RNApol_bact_RpoZ"/>
    <property type="match status" value="1"/>
</dbReference>
<dbReference type="SMART" id="SM01409">
    <property type="entry name" value="RNA_pol_Rpb6"/>
    <property type="match status" value="1"/>
</dbReference>
<dbReference type="GO" id="GO:0003677">
    <property type="term" value="F:DNA binding"/>
    <property type="evidence" value="ECO:0007669"/>
    <property type="project" value="InterPro"/>
</dbReference>
<dbReference type="SUPFAM" id="SSF63562">
    <property type="entry name" value="RPB6/omega subunit-like"/>
    <property type="match status" value="1"/>
</dbReference>
<comment type="catalytic activity">
    <reaction evidence="7">
        <text>RNA(n) + a ribonucleoside 5'-triphosphate = RNA(n+1) + diphosphate</text>
        <dbReference type="Rhea" id="RHEA:21248"/>
        <dbReference type="Rhea" id="RHEA-COMP:14527"/>
        <dbReference type="Rhea" id="RHEA-COMP:17342"/>
        <dbReference type="ChEBI" id="CHEBI:33019"/>
        <dbReference type="ChEBI" id="CHEBI:61557"/>
        <dbReference type="ChEBI" id="CHEBI:140395"/>
        <dbReference type="EC" id="2.7.7.6"/>
    </reaction>
</comment>
<dbReference type="EMBL" id="UINC01009068">
    <property type="protein sequence ID" value="SVA40739.1"/>
    <property type="molecule type" value="Genomic_DNA"/>
</dbReference>
<dbReference type="PANTHER" id="PTHR34476:SF1">
    <property type="entry name" value="DNA-DIRECTED RNA POLYMERASE SUBUNIT OMEGA"/>
    <property type="match status" value="1"/>
</dbReference>
<dbReference type="GO" id="GO:0003899">
    <property type="term" value="F:DNA-directed RNA polymerase activity"/>
    <property type="evidence" value="ECO:0007669"/>
    <property type="project" value="UniProtKB-EC"/>
</dbReference>
<gene>
    <name evidence="9" type="ORF">METZ01_LOCUS93593</name>
</gene>
<dbReference type="PANTHER" id="PTHR34476">
    <property type="entry name" value="DNA-DIRECTED RNA POLYMERASE SUBUNIT OMEGA"/>
    <property type="match status" value="1"/>
</dbReference>
<evidence type="ECO:0000256" key="1">
    <source>
        <dbReference type="ARBA" id="ARBA00006711"/>
    </source>
</evidence>
<evidence type="ECO:0000256" key="6">
    <source>
        <dbReference type="ARBA" id="ARBA00023163"/>
    </source>
</evidence>
<dbReference type="InterPro" id="IPR003716">
    <property type="entry name" value="DNA-dir_RNA_pol_omega"/>
</dbReference>
<evidence type="ECO:0000256" key="5">
    <source>
        <dbReference type="ARBA" id="ARBA00022695"/>
    </source>
</evidence>
<evidence type="ECO:0000256" key="8">
    <source>
        <dbReference type="SAM" id="MobiDB-lite"/>
    </source>
</evidence>
<evidence type="ECO:0000256" key="4">
    <source>
        <dbReference type="ARBA" id="ARBA00022679"/>
    </source>
</evidence>
<dbReference type="GO" id="GO:0006351">
    <property type="term" value="P:DNA-templated transcription"/>
    <property type="evidence" value="ECO:0007669"/>
    <property type="project" value="InterPro"/>
</dbReference>
<name>A0A381VK84_9ZZZZ</name>
<proteinExistence type="inferred from homology"/>
<organism evidence="9">
    <name type="scientific">marine metagenome</name>
    <dbReference type="NCBI Taxonomy" id="408172"/>
    <lineage>
        <taxon>unclassified sequences</taxon>
        <taxon>metagenomes</taxon>
        <taxon>ecological metagenomes</taxon>
    </lineage>
</organism>
<sequence length="95" mass="10355">MARITVQDCLQNVDNLFDMVMIAAKRARRLANGAEPLVERENDKPTVIALREIAAGLINEEILQDVSEPENDLLSSEEAEELLASTPLPTVNGPG</sequence>
<keyword evidence="4" id="KW-0808">Transferase</keyword>
<evidence type="ECO:0000313" key="9">
    <source>
        <dbReference type="EMBL" id="SVA40739.1"/>
    </source>
</evidence>
<dbReference type="EC" id="2.7.7.6" evidence="2"/>
<accession>A0A381VK84</accession>
<keyword evidence="3" id="KW-0240">DNA-directed RNA polymerase</keyword>
<comment type="similarity">
    <text evidence="1">Belongs to the RNA polymerase subunit omega family.</text>
</comment>
<reference evidence="9" key="1">
    <citation type="submission" date="2018-05" db="EMBL/GenBank/DDBJ databases">
        <authorList>
            <person name="Lanie J.A."/>
            <person name="Ng W.-L."/>
            <person name="Kazmierczak K.M."/>
            <person name="Andrzejewski T.M."/>
            <person name="Davidsen T.M."/>
            <person name="Wayne K.J."/>
            <person name="Tettelin H."/>
            <person name="Glass J.I."/>
            <person name="Rusch D."/>
            <person name="Podicherti R."/>
            <person name="Tsui H.-C.T."/>
            <person name="Winkler M.E."/>
        </authorList>
    </citation>
    <scope>NUCLEOTIDE SEQUENCE</scope>
</reference>
<dbReference type="Pfam" id="PF01192">
    <property type="entry name" value="RNA_pol_Rpb6"/>
    <property type="match status" value="1"/>
</dbReference>
<feature type="compositionally biased region" description="Acidic residues" evidence="8">
    <location>
        <begin position="68"/>
        <end position="81"/>
    </location>
</feature>
<dbReference type="AlphaFoldDB" id="A0A381VK84"/>
<evidence type="ECO:0000256" key="3">
    <source>
        <dbReference type="ARBA" id="ARBA00022478"/>
    </source>
</evidence>
<dbReference type="GO" id="GO:0000428">
    <property type="term" value="C:DNA-directed RNA polymerase complex"/>
    <property type="evidence" value="ECO:0007669"/>
    <property type="project" value="UniProtKB-KW"/>
</dbReference>
<dbReference type="InterPro" id="IPR036161">
    <property type="entry name" value="RPB6/omega-like_sf"/>
</dbReference>
<dbReference type="InterPro" id="IPR006110">
    <property type="entry name" value="Pol_omega/Rpo6/RPB6"/>
</dbReference>
<dbReference type="NCBIfam" id="TIGR00690">
    <property type="entry name" value="rpoZ"/>
    <property type="match status" value="1"/>
</dbReference>
<feature type="region of interest" description="Disordered" evidence="8">
    <location>
        <begin position="68"/>
        <end position="95"/>
    </location>
</feature>
<evidence type="ECO:0000256" key="7">
    <source>
        <dbReference type="ARBA" id="ARBA00048552"/>
    </source>
</evidence>
<keyword evidence="5" id="KW-0548">Nucleotidyltransferase</keyword>
<keyword evidence="6" id="KW-0804">Transcription</keyword>
<protein>
    <recommendedName>
        <fullName evidence="2">DNA-directed RNA polymerase</fullName>
        <ecNumber evidence="2">2.7.7.6</ecNumber>
    </recommendedName>
</protein>
<dbReference type="Gene3D" id="3.90.940.10">
    <property type="match status" value="1"/>
</dbReference>
<evidence type="ECO:0000256" key="2">
    <source>
        <dbReference type="ARBA" id="ARBA00012418"/>
    </source>
</evidence>